<protein>
    <submittedName>
        <fullName evidence="2">DUF2071 domain-containing protein</fullName>
    </submittedName>
</protein>
<dbReference type="InterPro" id="IPR023375">
    <property type="entry name" value="ADC_dom_sf"/>
</dbReference>
<dbReference type="SUPFAM" id="SSF160104">
    <property type="entry name" value="Acetoacetate decarboxylase-like"/>
    <property type="match status" value="1"/>
</dbReference>
<dbReference type="RefSeq" id="WP_158204960.1">
    <property type="nucleotide sequence ID" value="NZ_WSZK01000019.1"/>
</dbReference>
<comment type="caution">
    <text evidence="2">The sequence shown here is derived from an EMBL/GenBank/DDBJ whole genome shotgun (WGS) entry which is preliminary data.</text>
</comment>
<gene>
    <name evidence="2" type="ORF">GQS65_12380</name>
</gene>
<dbReference type="Proteomes" id="UP000451471">
    <property type="component" value="Unassembled WGS sequence"/>
</dbReference>
<accession>A0A6B0GKK2</accession>
<reference evidence="2 3" key="1">
    <citation type="submission" date="2019-12" db="EMBL/GenBank/DDBJ databases">
        <title>Halocatena pleomorpha gen. nov. sp. nov., an extremely halophilic archaeon of family Halobacteriaceae isolated from saltpan soil.</title>
        <authorList>
            <person name="Pal Y."/>
            <person name="Verma A."/>
            <person name="Krishnamurthi S."/>
            <person name="Kumar P."/>
        </authorList>
    </citation>
    <scope>NUCLEOTIDE SEQUENCE [LARGE SCALE GENOMIC DNA]</scope>
    <source>
        <strain evidence="2 3">JCM 16495</strain>
    </source>
</reference>
<dbReference type="OrthoDB" id="233478at2157"/>
<evidence type="ECO:0000313" key="3">
    <source>
        <dbReference type="Proteomes" id="UP000451471"/>
    </source>
</evidence>
<dbReference type="InterPro" id="IPR018644">
    <property type="entry name" value="DUF2071"/>
</dbReference>
<dbReference type="Pfam" id="PF09844">
    <property type="entry name" value="DUF2071"/>
    <property type="match status" value="1"/>
</dbReference>
<dbReference type="PANTHER" id="PTHR39186:SF1">
    <property type="entry name" value="DUF2071 DOMAIN-CONTAINING PROTEIN"/>
    <property type="match status" value="1"/>
</dbReference>
<dbReference type="PANTHER" id="PTHR39186">
    <property type="entry name" value="DUF2071 FAMILY PROTEIN"/>
    <property type="match status" value="1"/>
</dbReference>
<feature type="compositionally biased region" description="Polar residues" evidence="1">
    <location>
        <begin position="212"/>
        <end position="221"/>
    </location>
</feature>
<keyword evidence="3" id="KW-1185">Reference proteome</keyword>
<feature type="compositionally biased region" description="Low complexity" evidence="1">
    <location>
        <begin position="222"/>
        <end position="234"/>
    </location>
</feature>
<sequence>MSGQISLRGRDVLFAHWPIPPERIESRVPDVLTVDTFEGDAWLGVQAFEVFETGLTSLPFSLPQSFLQLTFRTYVRHEGLTGVYFFSSDTSDRLGTTLGKQFLRVPLYNADMTLTREAETRVFRSRRTQSGAAPVRFDATYRPTGDTSQATSGSLEEFFAERHRYFSVSEASGNEVFVGEVGRDPWSLSDVDVTIRRNTLFRALGLDTPDSTPAFSYSPEFTSTTSRPRPATRT</sequence>
<name>A0A6B0GKK2_9EURY</name>
<feature type="region of interest" description="Disordered" evidence="1">
    <location>
        <begin position="212"/>
        <end position="234"/>
    </location>
</feature>
<dbReference type="AlphaFoldDB" id="A0A6B0GKK2"/>
<dbReference type="EMBL" id="WSZK01000019">
    <property type="protein sequence ID" value="MWG35274.1"/>
    <property type="molecule type" value="Genomic_DNA"/>
</dbReference>
<evidence type="ECO:0000313" key="2">
    <source>
        <dbReference type="EMBL" id="MWG35274.1"/>
    </source>
</evidence>
<evidence type="ECO:0000256" key="1">
    <source>
        <dbReference type="SAM" id="MobiDB-lite"/>
    </source>
</evidence>
<organism evidence="2 3">
    <name type="scientific">Halomarina oriensis</name>
    <dbReference type="NCBI Taxonomy" id="671145"/>
    <lineage>
        <taxon>Archaea</taxon>
        <taxon>Methanobacteriati</taxon>
        <taxon>Methanobacteriota</taxon>
        <taxon>Stenosarchaea group</taxon>
        <taxon>Halobacteria</taxon>
        <taxon>Halobacteriales</taxon>
        <taxon>Natronomonadaceae</taxon>
        <taxon>Halomarina</taxon>
    </lineage>
</organism>
<proteinExistence type="predicted"/>